<dbReference type="RefSeq" id="WP_319964354.1">
    <property type="nucleotide sequence ID" value="NZ_JAXAVW010000002.1"/>
</dbReference>
<proteinExistence type="predicted"/>
<feature type="region of interest" description="Disordered" evidence="1">
    <location>
        <begin position="38"/>
        <end position="63"/>
    </location>
</feature>
<evidence type="ECO:0000313" key="4">
    <source>
        <dbReference type="Proteomes" id="UP001285521"/>
    </source>
</evidence>
<name>A0ABU4STW9_9PSEU</name>
<evidence type="ECO:0000256" key="1">
    <source>
        <dbReference type="SAM" id="MobiDB-lite"/>
    </source>
</evidence>
<comment type="caution">
    <text evidence="3">The sequence shown here is derived from an EMBL/GenBank/DDBJ whole genome shotgun (WGS) entry which is preliminary data.</text>
</comment>
<accession>A0ABU4STW9</accession>
<feature type="signal peptide" evidence="2">
    <location>
        <begin position="1"/>
        <end position="20"/>
    </location>
</feature>
<protein>
    <submittedName>
        <fullName evidence="3">Uncharacterized protein</fullName>
    </submittedName>
</protein>
<reference evidence="3 4" key="1">
    <citation type="submission" date="2023-11" db="EMBL/GenBank/DDBJ databases">
        <title>Lentzea sokolovensis, sp. nov., Lentzea kristufkii, sp. nov., and Lentzea miocenensis, sp. nov., rare actinobacteria from Sokolov Coal Basin, Miocene lacustrine sediment, Czech Republic.</title>
        <authorList>
            <person name="Lara A."/>
            <person name="Kotroba L."/>
            <person name="Nouioui I."/>
            <person name="Neumann-Schaal M."/>
            <person name="Mast Y."/>
            <person name="Chronakova A."/>
        </authorList>
    </citation>
    <scope>NUCLEOTIDE SEQUENCE [LARGE SCALE GENOMIC DNA]</scope>
    <source>
        <strain evidence="3 4">BCCO 10_0856</strain>
    </source>
</reference>
<keyword evidence="2" id="KW-0732">Signal</keyword>
<evidence type="ECO:0000313" key="3">
    <source>
        <dbReference type="EMBL" id="MDX8029356.1"/>
    </source>
</evidence>
<keyword evidence="4" id="KW-1185">Reference proteome</keyword>
<dbReference type="Proteomes" id="UP001285521">
    <property type="component" value="Unassembled WGS sequence"/>
</dbReference>
<sequence length="63" mass="6353">MAAFAAALSLTAVLEPQAGAADLTGWAVGFLPMPEGYPARAHMTEPTAPQPCAAGQKASTRLA</sequence>
<organism evidence="3 4">
    <name type="scientific">Lentzea miocenica</name>
    <dbReference type="NCBI Taxonomy" id="3095431"/>
    <lineage>
        <taxon>Bacteria</taxon>
        <taxon>Bacillati</taxon>
        <taxon>Actinomycetota</taxon>
        <taxon>Actinomycetes</taxon>
        <taxon>Pseudonocardiales</taxon>
        <taxon>Pseudonocardiaceae</taxon>
        <taxon>Lentzea</taxon>
    </lineage>
</organism>
<gene>
    <name evidence="3" type="ORF">SK803_04000</name>
</gene>
<reference evidence="3 4" key="2">
    <citation type="submission" date="2023-11" db="EMBL/GenBank/DDBJ databases">
        <authorList>
            <person name="Lara A.C."/>
            <person name="Chronakova A."/>
        </authorList>
    </citation>
    <scope>NUCLEOTIDE SEQUENCE [LARGE SCALE GENOMIC DNA]</scope>
    <source>
        <strain evidence="3 4">BCCO 10_0856</strain>
    </source>
</reference>
<dbReference type="EMBL" id="JAXAVW010000002">
    <property type="protein sequence ID" value="MDX8029356.1"/>
    <property type="molecule type" value="Genomic_DNA"/>
</dbReference>
<feature type="chain" id="PRO_5045764767" evidence="2">
    <location>
        <begin position="21"/>
        <end position="63"/>
    </location>
</feature>
<evidence type="ECO:0000256" key="2">
    <source>
        <dbReference type="SAM" id="SignalP"/>
    </source>
</evidence>